<dbReference type="EMBL" id="NBYN01000051">
    <property type="protein sequence ID" value="OSO89993.1"/>
    <property type="molecule type" value="Genomic_DNA"/>
</dbReference>
<dbReference type="PANTHER" id="PTHR30290:SF9">
    <property type="entry name" value="OLIGOPEPTIDE-BINDING PROTEIN APPA"/>
    <property type="match status" value="1"/>
</dbReference>
<evidence type="ECO:0000313" key="5">
    <source>
        <dbReference type="EMBL" id="OSO89993.1"/>
    </source>
</evidence>
<dbReference type="RefSeq" id="WP_009342404.1">
    <property type="nucleotide sequence ID" value="NZ_NBYN01000051.1"/>
</dbReference>
<dbReference type="Gene3D" id="3.40.190.10">
    <property type="entry name" value="Periplasmic binding protein-like II"/>
    <property type="match status" value="1"/>
</dbReference>
<dbReference type="FunFam" id="3.90.76.10:FF:000004">
    <property type="entry name" value="Peptide ABC transporter substrate-binding protein"/>
    <property type="match status" value="1"/>
</dbReference>
<dbReference type="InterPro" id="IPR039424">
    <property type="entry name" value="SBP_5"/>
</dbReference>
<evidence type="ECO:0000259" key="4">
    <source>
        <dbReference type="Pfam" id="PF00496"/>
    </source>
</evidence>
<comment type="similarity">
    <text evidence="1">Belongs to the bacterial solute-binding protein 5 family.</text>
</comment>
<name>A0A1X4G5S8_9CYAN</name>
<accession>A0A1X4G5S8</accession>
<dbReference type="PIRSF" id="PIRSF002741">
    <property type="entry name" value="MppA"/>
    <property type="match status" value="1"/>
</dbReference>
<evidence type="ECO:0000256" key="1">
    <source>
        <dbReference type="ARBA" id="ARBA00005695"/>
    </source>
</evidence>
<proteinExistence type="inferred from homology"/>
<comment type="caution">
    <text evidence="5">The sequence shown here is derived from an EMBL/GenBank/DDBJ whole genome shotgun (WGS) entry which is preliminary data.</text>
</comment>
<protein>
    <submittedName>
        <fullName evidence="5">Peptide ABC transporter substrate-binding protein</fullName>
    </submittedName>
</protein>
<dbReference type="Proteomes" id="UP000192997">
    <property type="component" value="Unassembled WGS sequence"/>
</dbReference>
<feature type="domain" description="Solute-binding protein family 5" evidence="4">
    <location>
        <begin position="86"/>
        <end position="487"/>
    </location>
</feature>
<sequence length="595" mass="68040">MSLVNKYLKSVKRNLLFIIIICFIATPLTGCNPSNFKNPNVRDVPQLVTSILSDPKTFNYALSSESPNIFGYTYEGLVNQNPLTGELEPNLAESWELSEDKLKITFTMRENLKWSDGQPLTVDDVVFTYNEIYLNKQIPTDIRDILRIGKERKLPKVKKIDNRRVEFTVPEPFRPFLQSVGAAILPAHILQESVVTKDQDGKPKFLSIWGVDTPPEKIIVNGPYQLERYDTSQRIIFRRNPYYWRKDSQGQPQPYIERIIWQIVESTDTALLQFRSAGLDAISVTPDYFSLLKVQEKQGNFQIYNGGPSTGTSFISFNLNQGKRNNKPLVDPIKSQWFNQVKFRQAIAYAVDRETMINNIYRGLGQTQNSPISVQSPYYLPPEKGLRVYNYNPEKAKELLIEAGFKYNSQNQLEDSQGNKVRFSLLTNAGNKIREAMGAQIKQDLSKIGIQVDFTPLAWSTFLDKLSNTLDWEASLLGLTGGLEPNDGANVWSPEGGLHMFNQKPQPGQKPIEGWQVAPWEKKIHELYIQGSQEFDEPKVKEIYSQSQKLTQEYLPFIYLINSTSLVAVRNRFTGIKYSALGGPFWNIHEIKIRE</sequence>
<dbReference type="Gene3D" id="3.10.105.10">
    <property type="entry name" value="Dipeptide-binding Protein, Domain 3"/>
    <property type="match status" value="1"/>
</dbReference>
<dbReference type="FunFam" id="3.10.105.10:FF:000006">
    <property type="entry name" value="Peptide ABC transporter substrate-binding protein"/>
    <property type="match status" value="1"/>
</dbReference>
<dbReference type="AlphaFoldDB" id="A0A1X4G5S8"/>
<evidence type="ECO:0000256" key="2">
    <source>
        <dbReference type="ARBA" id="ARBA00022448"/>
    </source>
</evidence>
<gene>
    <name evidence="5" type="ORF">B7O87_09880</name>
</gene>
<dbReference type="GO" id="GO:0015833">
    <property type="term" value="P:peptide transport"/>
    <property type="evidence" value="ECO:0007669"/>
    <property type="project" value="TreeGrafter"/>
</dbReference>
<dbReference type="CDD" id="cd08500">
    <property type="entry name" value="PBP2_NikA_DppA_OppA_like_4"/>
    <property type="match status" value="1"/>
</dbReference>
<keyword evidence="3" id="KW-0732">Signal</keyword>
<dbReference type="GO" id="GO:1904680">
    <property type="term" value="F:peptide transmembrane transporter activity"/>
    <property type="evidence" value="ECO:0007669"/>
    <property type="project" value="TreeGrafter"/>
</dbReference>
<dbReference type="Gene3D" id="3.90.76.10">
    <property type="entry name" value="Dipeptide-binding Protein, Domain 1"/>
    <property type="match status" value="1"/>
</dbReference>
<dbReference type="SUPFAM" id="SSF53850">
    <property type="entry name" value="Periplasmic binding protein-like II"/>
    <property type="match status" value="1"/>
</dbReference>
<dbReference type="GO" id="GO:0042597">
    <property type="term" value="C:periplasmic space"/>
    <property type="evidence" value="ECO:0007669"/>
    <property type="project" value="UniProtKB-ARBA"/>
</dbReference>
<dbReference type="Pfam" id="PF00496">
    <property type="entry name" value="SBP_bac_5"/>
    <property type="match status" value="1"/>
</dbReference>
<evidence type="ECO:0000313" key="6">
    <source>
        <dbReference type="Proteomes" id="UP000192997"/>
    </source>
</evidence>
<keyword evidence="2" id="KW-0813">Transport</keyword>
<organism evidence="5 6">
    <name type="scientific">Cylindrospermopsis raciborskii CENA303</name>
    <dbReference type="NCBI Taxonomy" id="1170769"/>
    <lineage>
        <taxon>Bacteria</taxon>
        <taxon>Bacillati</taxon>
        <taxon>Cyanobacteriota</taxon>
        <taxon>Cyanophyceae</taxon>
        <taxon>Nostocales</taxon>
        <taxon>Aphanizomenonaceae</taxon>
        <taxon>Cylindrospermopsis</taxon>
    </lineage>
</organism>
<dbReference type="PANTHER" id="PTHR30290">
    <property type="entry name" value="PERIPLASMIC BINDING COMPONENT OF ABC TRANSPORTER"/>
    <property type="match status" value="1"/>
</dbReference>
<dbReference type="InterPro" id="IPR000914">
    <property type="entry name" value="SBP_5_dom"/>
</dbReference>
<evidence type="ECO:0000256" key="3">
    <source>
        <dbReference type="ARBA" id="ARBA00022729"/>
    </source>
</evidence>
<reference evidence="6" key="1">
    <citation type="submission" date="2017-04" db="EMBL/GenBank/DDBJ databases">
        <authorList>
            <person name="Abreu V.A."/>
            <person name="Popin R.V."/>
            <person name="Rigonato J."/>
            <person name="Andreote A.P."/>
            <person name="Schaker P.C."/>
            <person name="Hoff-Risseti C."/>
            <person name="Alvarenga D.O."/>
            <person name="Varani A.M."/>
            <person name="Fiore M.F."/>
        </authorList>
    </citation>
    <scope>NUCLEOTIDE SEQUENCE [LARGE SCALE GENOMIC DNA]</scope>
    <source>
        <strain evidence="6">CENA303</strain>
    </source>
</reference>
<dbReference type="GO" id="GO:0043190">
    <property type="term" value="C:ATP-binding cassette (ABC) transporter complex"/>
    <property type="evidence" value="ECO:0007669"/>
    <property type="project" value="InterPro"/>
</dbReference>
<dbReference type="InterPro" id="IPR030678">
    <property type="entry name" value="Peptide/Ni-bd"/>
</dbReference>